<protein>
    <submittedName>
        <fullName evidence="1">Uncharacterized protein</fullName>
    </submittedName>
</protein>
<dbReference type="Gene3D" id="1.20.1600.10">
    <property type="entry name" value="Outer membrane efflux proteins (OEP)"/>
    <property type="match status" value="1"/>
</dbReference>
<name>A0A644WIH2_9ZZZZ</name>
<dbReference type="EMBL" id="VSSQ01000843">
    <property type="protein sequence ID" value="MPM02084.1"/>
    <property type="molecule type" value="Genomic_DNA"/>
</dbReference>
<sequence length="102" mass="11676">MKINQSSADIQKQTFLFNTNLKVSQQNNEIEKMQDLLKSDDEIISLRQGIQHTTEVRVENGTATTSDLIRDINAVNRSMLDKATHEMQLLNALYNLKNTINQ</sequence>
<proteinExistence type="predicted"/>
<organism evidence="1">
    <name type="scientific">bioreactor metagenome</name>
    <dbReference type="NCBI Taxonomy" id="1076179"/>
    <lineage>
        <taxon>unclassified sequences</taxon>
        <taxon>metagenomes</taxon>
        <taxon>ecological metagenomes</taxon>
    </lineage>
</organism>
<evidence type="ECO:0000313" key="1">
    <source>
        <dbReference type="EMBL" id="MPM02084.1"/>
    </source>
</evidence>
<reference evidence="1" key="1">
    <citation type="submission" date="2019-08" db="EMBL/GenBank/DDBJ databases">
        <authorList>
            <person name="Kucharzyk K."/>
            <person name="Murdoch R.W."/>
            <person name="Higgins S."/>
            <person name="Loffler F."/>
        </authorList>
    </citation>
    <scope>NUCLEOTIDE SEQUENCE</scope>
</reference>
<dbReference type="SUPFAM" id="SSF56954">
    <property type="entry name" value="Outer membrane efflux proteins (OEP)"/>
    <property type="match status" value="1"/>
</dbReference>
<accession>A0A644WIH2</accession>
<gene>
    <name evidence="1" type="ORF">SDC9_48329</name>
</gene>
<comment type="caution">
    <text evidence="1">The sequence shown here is derived from an EMBL/GenBank/DDBJ whole genome shotgun (WGS) entry which is preliminary data.</text>
</comment>
<dbReference type="AlphaFoldDB" id="A0A644WIH2"/>